<dbReference type="Proteomes" id="UP001159363">
    <property type="component" value="Chromosome 6"/>
</dbReference>
<comment type="caution">
    <text evidence="2">The sequence shown here is derived from an EMBL/GenBank/DDBJ whole genome shotgun (WGS) entry which is preliminary data.</text>
</comment>
<organism evidence="2 3">
    <name type="scientific">Dryococelus australis</name>
    <dbReference type="NCBI Taxonomy" id="614101"/>
    <lineage>
        <taxon>Eukaryota</taxon>
        <taxon>Metazoa</taxon>
        <taxon>Ecdysozoa</taxon>
        <taxon>Arthropoda</taxon>
        <taxon>Hexapoda</taxon>
        <taxon>Insecta</taxon>
        <taxon>Pterygota</taxon>
        <taxon>Neoptera</taxon>
        <taxon>Polyneoptera</taxon>
        <taxon>Phasmatodea</taxon>
        <taxon>Verophasmatodea</taxon>
        <taxon>Anareolatae</taxon>
        <taxon>Phasmatidae</taxon>
        <taxon>Eurycanthinae</taxon>
        <taxon>Dryococelus</taxon>
    </lineage>
</organism>
<evidence type="ECO:0000313" key="3">
    <source>
        <dbReference type="Proteomes" id="UP001159363"/>
    </source>
</evidence>
<keyword evidence="3" id="KW-1185">Reference proteome</keyword>
<reference evidence="2 3" key="1">
    <citation type="submission" date="2023-02" db="EMBL/GenBank/DDBJ databases">
        <title>LHISI_Scaffold_Assembly.</title>
        <authorList>
            <person name="Stuart O.P."/>
            <person name="Cleave R."/>
            <person name="Magrath M.J.L."/>
            <person name="Mikheyev A.S."/>
        </authorList>
    </citation>
    <scope>NUCLEOTIDE SEQUENCE [LARGE SCALE GENOMIC DNA]</scope>
    <source>
        <strain evidence="2">Daus_M_001</strain>
        <tissue evidence="2">Leg muscle</tissue>
    </source>
</reference>
<name>A0ABQ9H5H9_9NEOP</name>
<feature type="region of interest" description="Disordered" evidence="1">
    <location>
        <begin position="143"/>
        <end position="165"/>
    </location>
</feature>
<dbReference type="EMBL" id="JARBHB010000007">
    <property type="protein sequence ID" value="KAJ8879555.1"/>
    <property type="molecule type" value="Genomic_DNA"/>
</dbReference>
<protein>
    <submittedName>
        <fullName evidence="2">Uncharacterized protein</fullName>
    </submittedName>
</protein>
<evidence type="ECO:0000313" key="2">
    <source>
        <dbReference type="EMBL" id="KAJ8879555.1"/>
    </source>
</evidence>
<evidence type="ECO:0000256" key="1">
    <source>
        <dbReference type="SAM" id="MobiDB-lite"/>
    </source>
</evidence>
<accession>A0ABQ9H5H9</accession>
<proteinExistence type="predicted"/>
<gene>
    <name evidence="2" type="ORF">PR048_020163</name>
</gene>
<sequence>MNHTVHNSTSVTLFETLTCQRSIQLDKTCIPQLPDACDENGPLVLVTTNPVSQLWTNMSYKLINLYWGPYGEQSYRTSERMERHSVRMANMDQSHLINTHSVFQLYCKSVFVRMHVASPPAESGHIFQEPITAAATDCTPRSLATAKGQQKRIRGSEPGYADRGESVRISGHVTPAFVSYKPLSLTPFR</sequence>